<dbReference type="Proteomes" id="UP000481327">
    <property type="component" value="Unassembled WGS sequence"/>
</dbReference>
<name>A0A7C9KWR4_9SPHN</name>
<sequence>MHKPIKSVPTPAVGLVAICGKCGKKLGGGFGPGGGTSLGKALAAALRLPKPKRARLRIVETKCLKLCPKGAVAVVGSANPGQILVVPAGTPVAAVIRRLELAHDIAAPLAQPG</sequence>
<comment type="caution">
    <text evidence="1">The sequence shown here is derived from an EMBL/GenBank/DDBJ whole genome shotgun (WGS) entry which is preliminary data.</text>
</comment>
<keyword evidence="2" id="KW-1185">Reference proteome</keyword>
<evidence type="ECO:0008006" key="3">
    <source>
        <dbReference type="Google" id="ProtNLM"/>
    </source>
</evidence>
<dbReference type="EMBL" id="WIOL01000002">
    <property type="protein sequence ID" value="MQT16842.1"/>
    <property type="molecule type" value="Genomic_DNA"/>
</dbReference>
<reference evidence="1 2" key="1">
    <citation type="submission" date="2019-09" db="EMBL/GenBank/DDBJ databases">
        <title>Polymorphobacter sp. isolated from a lake in China.</title>
        <authorList>
            <person name="Liu Z."/>
        </authorList>
    </citation>
    <scope>NUCLEOTIDE SEQUENCE [LARGE SCALE GENOMIC DNA]</scope>
    <source>
        <strain evidence="1 2">D40P</strain>
    </source>
</reference>
<accession>A0A7C9KWR4</accession>
<proteinExistence type="predicted"/>
<dbReference type="OrthoDB" id="7412671at2"/>
<evidence type="ECO:0000313" key="2">
    <source>
        <dbReference type="Proteomes" id="UP000481327"/>
    </source>
</evidence>
<protein>
    <recommendedName>
        <fullName evidence="3">(2Fe-2S) ferredoxin domain-containing protein</fullName>
    </recommendedName>
</protein>
<dbReference type="RefSeq" id="WP_152577297.1">
    <property type="nucleotide sequence ID" value="NZ_JAATJI010000001.1"/>
</dbReference>
<organism evidence="1 2">
    <name type="scientific">Sandarakinorhabdus fusca</name>
    <dbReference type="NCBI Taxonomy" id="1439888"/>
    <lineage>
        <taxon>Bacteria</taxon>
        <taxon>Pseudomonadati</taxon>
        <taxon>Pseudomonadota</taxon>
        <taxon>Alphaproteobacteria</taxon>
        <taxon>Sphingomonadales</taxon>
        <taxon>Sphingosinicellaceae</taxon>
        <taxon>Sandarakinorhabdus</taxon>
    </lineage>
</organism>
<gene>
    <name evidence="1" type="ORF">F3168_06185</name>
</gene>
<dbReference type="AlphaFoldDB" id="A0A7C9KWR4"/>
<evidence type="ECO:0000313" key="1">
    <source>
        <dbReference type="EMBL" id="MQT16842.1"/>
    </source>
</evidence>